<organism evidence="5 6">
    <name type="scientific">Dissophora globulifera</name>
    <dbReference type="NCBI Taxonomy" id="979702"/>
    <lineage>
        <taxon>Eukaryota</taxon>
        <taxon>Fungi</taxon>
        <taxon>Fungi incertae sedis</taxon>
        <taxon>Mucoromycota</taxon>
        <taxon>Mortierellomycotina</taxon>
        <taxon>Mortierellomycetes</taxon>
        <taxon>Mortierellales</taxon>
        <taxon>Mortierellaceae</taxon>
        <taxon>Dissophora</taxon>
    </lineage>
</organism>
<dbReference type="InterPro" id="IPR000504">
    <property type="entry name" value="RRM_dom"/>
</dbReference>
<dbReference type="SMART" id="SM00360">
    <property type="entry name" value="RRM"/>
    <property type="match status" value="2"/>
</dbReference>
<dbReference type="InterPro" id="IPR012677">
    <property type="entry name" value="Nucleotide-bd_a/b_plait_sf"/>
</dbReference>
<dbReference type="PANTHER" id="PTHR48025:SF1">
    <property type="entry name" value="RRM DOMAIN-CONTAINING PROTEIN"/>
    <property type="match status" value="1"/>
</dbReference>
<dbReference type="InterPro" id="IPR050502">
    <property type="entry name" value="Euk_RNA-bind_prot"/>
</dbReference>
<reference evidence="5" key="1">
    <citation type="journal article" date="2020" name="Fungal Divers.">
        <title>Resolving the Mortierellaceae phylogeny through synthesis of multi-gene phylogenetics and phylogenomics.</title>
        <authorList>
            <person name="Vandepol N."/>
            <person name="Liber J."/>
            <person name="Desiro A."/>
            <person name="Na H."/>
            <person name="Kennedy M."/>
            <person name="Barry K."/>
            <person name="Grigoriev I.V."/>
            <person name="Miller A.N."/>
            <person name="O'Donnell K."/>
            <person name="Stajich J.E."/>
            <person name="Bonito G."/>
        </authorList>
    </citation>
    <scope>NUCLEOTIDE SEQUENCE</scope>
    <source>
        <strain evidence="5">REB-010B</strain>
    </source>
</reference>
<dbReference type="PANTHER" id="PTHR48025">
    <property type="entry name" value="OS02G0815200 PROTEIN"/>
    <property type="match status" value="1"/>
</dbReference>
<keyword evidence="6" id="KW-1185">Reference proteome</keyword>
<dbReference type="AlphaFoldDB" id="A0A9P6UUX2"/>
<feature type="compositionally biased region" description="Basic and acidic residues" evidence="3">
    <location>
        <begin position="50"/>
        <end position="66"/>
    </location>
</feature>
<feature type="compositionally biased region" description="Basic and acidic residues" evidence="3">
    <location>
        <begin position="308"/>
        <end position="328"/>
    </location>
</feature>
<dbReference type="EMBL" id="JAAAIP010000286">
    <property type="protein sequence ID" value="KAG0320365.1"/>
    <property type="molecule type" value="Genomic_DNA"/>
</dbReference>
<dbReference type="Gene3D" id="3.30.70.330">
    <property type="match status" value="2"/>
</dbReference>
<evidence type="ECO:0000313" key="6">
    <source>
        <dbReference type="Proteomes" id="UP000738325"/>
    </source>
</evidence>
<proteinExistence type="predicted"/>
<dbReference type="SUPFAM" id="SSF54928">
    <property type="entry name" value="RNA-binding domain, RBD"/>
    <property type="match status" value="2"/>
</dbReference>
<feature type="compositionally biased region" description="Gly residues" evidence="3">
    <location>
        <begin position="283"/>
        <end position="307"/>
    </location>
</feature>
<gene>
    <name evidence="5" type="ORF">BGZ99_004557</name>
</gene>
<keyword evidence="1 2" id="KW-0694">RNA-binding</keyword>
<dbReference type="Pfam" id="PF00076">
    <property type="entry name" value="RRM_1"/>
    <property type="match status" value="2"/>
</dbReference>
<feature type="compositionally biased region" description="Basic and acidic residues" evidence="3">
    <location>
        <begin position="91"/>
        <end position="111"/>
    </location>
</feature>
<feature type="region of interest" description="Disordered" evidence="3">
    <location>
        <begin position="1"/>
        <end position="133"/>
    </location>
</feature>
<dbReference type="InterPro" id="IPR035979">
    <property type="entry name" value="RBD_domain_sf"/>
</dbReference>
<dbReference type="Proteomes" id="UP000738325">
    <property type="component" value="Unassembled WGS sequence"/>
</dbReference>
<accession>A0A9P6UUX2</accession>
<dbReference type="CDD" id="cd00590">
    <property type="entry name" value="RRM_SF"/>
    <property type="match status" value="1"/>
</dbReference>
<evidence type="ECO:0000256" key="3">
    <source>
        <dbReference type="SAM" id="MobiDB-lite"/>
    </source>
</evidence>
<feature type="compositionally biased region" description="Basic and acidic residues" evidence="3">
    <location>
        <begin position="266"/>
        <end position="282"/>
    </location>
</feature>
<name>A0A9P6UUX2_9FUNG</name>
<evidence type="ECO:0000256" key="1">
    <source>
        <dbReference type="ARBA" id="ARBA00022884"/>
    </source>
</evidence>
<evidence type="ECO:0000256" key="2">
    <source>
        <dbReference type="PROSITE-ProRule" id="PRU00176"/>
    </source>
</evidence>
<evidence type="ECO:0000259" key="4">
    <source>
        <dbReference type="PROSITE" id="PS50102"/>
    </source>
</evidence>
<dbReference type="GO" id="GO:0003729">
    <property type="term" value="F:mRNA binding"/>
    <property type="evidence" value="ECO:0007669"/>
    <property type="project" value="TreeGrafter"/>
</dbReference>
<comment type="caution">
    <text evidence="5">The sequence shown here is derived from an EMBL/GenBank/DDBJ whole genome shotgun (WGS) entry which is preliminary data.</text>
</comment>
<dbReference type="OrthoDB" id="1049195at2759"/>
<dbReference type="PROSITE" id="PS50102">
    <property type="entry name" value="RRM"/>
    <property type="match status" value="2"/>
</dbReference>
<feature type="domain" description="RRM" evidence="4">
    <location>
        <begin position="355"/>
        <end position="431"/>
    </location>
</feature>
<protein>
    <recommendedName>
        <fullName evidence="4">RRM domain-containing protein</fullName>
    </recommendedName>
</protein>
<evidence type="ECO:0000313" key="5">
    <source>
        <dbReference type="EMBL" id="KAG0320365.1"/>
    </source>
</evidence>
<feature type="compositionally biased region" description="Basic and acidic residues" evidence="3">
    <location>
        <begin position="27"/>
        <end position="36"/>
    </location>
</feature>
<feature type="region of interest" description="Disordered" evidence="3">
    <location>
        <begin position="216"/>
        <end position="349"/>
    </location>
</feature>
<feature type="domain" description="RRM" evidence="4">
    <location>
        <begin position="137"/>
        <end position="214"/>
    </location>
</feature>
<sequence length="431" mass="46641">MEGFGNDVVPNESNDVLMVNDADPMDDAFHREESHYRRSSYTGDDSANLDDSREHHHRGSRDDRGRGRSLSPDGRSRDYQNSGSSNRSHHHDRDDKYEGEHRSSHGHERGGRGRSRSKSPGRYGGGSASGSSSLRDRRVYVGNLSYDVKWTNLKDFMRQIGPVAHADVLLNADGRSKGCGVVEYQNADDAREAIRKLNDVVLMGRAVFVREDRESEARIGVSGGRGAAPSHSRDSGNPGASSGTRQVYVANDKFGPPAGGATRGSSRHEPSRGSSSRGEDYGRGSGGGGGGSGGYGGDSYSYGSGGHGDYRHESSSSRSQHDVYDGRSGRHSSNYAAEPGMDVSIPSGPAAGSGDRIYIRNLPFTTTEQDLRDLFKTCGPIRMTEILMDGGRPKGSGIVRFELFESADKAVARFNGYKYGGRPLEIMYDRA</sequence>